<dbReference type="KEGG" id="trg:TRUGW13939_03104"/>
<gene>
    <name evidence="2" type="ORF">TRUGW13939_03104</name>
</gene>
<keyword evidence="1" id="KW-0812">Transmembrane</keyword>
<dbReference type="RefSeq" id="XP_035342183.1">
    <property type="nucleotide sequence ID" value="XM_035486290.1"/>
</dbReference>
<name>A0A7H8QRC2_TALRU</name>
<dbReference type="GeneID" id="55990610"/>
<dbReference type="AlphaFoldDB" id="A0A7H8QRC2"/>
<keyword evidence="1" id="KW-1133">Transmembrane helix</keyword>
<feature type="transmembrane region" description="Helical" evidence="1">
    <location>
        <begin position="87"/>
        <end position="111"/>
    </location>
</feature>
<keyword evidence="1" id="KW-0472">Membrane</keyword>
<dbReference type="Pfam" id="PF12716">
    <property type="entry name" value="Apq12"/>
    <property type="match status" value="1"/>
</dbReference>
<protein>
    <submittedName>
        <fullName evidence="2">Uncharacterized protein</fullName>
    </submittedName>
</protein>
<organism evidence="2 3">
    <name type="scientific">Talaromyces rugulosus</name>
    <name type="common">Penicillium rugulosum</name>
    <dbReference type="NCBI Taxonomy" id="121627"/>
    <lineage>
        <taxon>Eukaryota</taxon>
        <taxon>Fungi</taxon>
        <taxon>Dikarya</taxon>
        <taxon>Ascomycota</taxon>
        <taxon>Pezizomycotina</taxon>
        <taxon>Eurotiomycetes</taxon>
        <taxon>Eurotiomycetidae</taxon>
        <taxon>Eurotiales</taxon>
        <taxon>Trichocomaceae</taxon>
        <taxon>Talaromyces</taxon>
        <taxon>Talaromyces sect. Islandici</taxon>
    </lineage>
</organism>
<evidence type="ECO:0000256" key="1">
    <source>
        <dbReference type="SAM" id="Phobius"/>
    </source>
</evidence>
<dbReference type="EMBL" id="CP055899">
    <property type="protein sequence ID" value="QKX56005.1"/>
    <property type="molecule type" value="Genomic_DNA"/>
</dbReference>
<dbReference type="InterPro" id="IPR024316">
    <property type="entry name" value="APQ12"/>
</dbReference>
<keyword evidence="3" id="KW-1185">Reference proteome</keyword>
<reference evidence="3" key="1">
    <citation type="submission" date="2020-06" db="EMBL/GenBank/DDBJ databases">
        <title>A chromosome-scale genome assembly of Talaromyces rugulosus W13939.</title>
        <authorList>
            <person name="Wang B."/>
            <person name="Guo L."/>
            <person name="Ye K."/>
            <person name="Wang L."/>
        </authorList>
    </citation>
    <scope>NUCLEOTIDE SEQUENCE [LARGE SCALE GENOMIC DNA]</scope>
    <source>
        <strain evidence="3">W13939</strain>
    </source>
</reference>
<proteinExistence type="predicted"/>
<sequence length="163" mass="18469">MAYLQETILPYVRDYSSTIVRKTFTSALPHTTIDKLSDMRSDFVEPYIIRPLASLIAFSTTDMMSFFIMVITLYLSLRILDYARRVVVFWVMLVFRLAFWASVIGLGFYVYNVGATRAVAEAGWFFGLVQGFIEDFMDRAESTRRMGNAAAGGSTGYGEQAAW</sequence>
<evidence type="ECO:0000313" key="3">
    <source>
        <dbReference type="Proteomes" id="UP000509510"/>
    </source>
</evidence>
<dbReference type="OrthoDB" id="3559694at2759"/>
<dbReference type="Proteomes" id="UP000509510">
    <property type="component" value="Chromosome II"/>
</dbReference>
<accession>A0A7H8QRC2</accession>
<feature type="transmembrane region" description="Helical" evidence="1">
    <location>
        <begin position="52"/>
        <end position="75"/>
    </location>
</feature>
<evidence type="ECO:0000313" key="2">
    <source>
        <dbReference type="EMBL" id="QKX56005.1"/>
    </source>
</evidence>